<dbReference type="Gene3D" id="1.10.357.10">
    <property type="entry name" value="Tetracycline Repressor, domain 2"/>
    <property type="match status" value="1"/>
</dbReference>
<dbReference type="InterPro" id="IPR023772">
    <property type="entry name" value="DNA-bd_HTH_TetR-type_CS"/>
</dbReference>
<keyword evidence="7" id="KW-1185">Reference proteome</keyword>
<dbReference type="InterPro" id="IPR001647">
    <property type="entry name" value="HTH_TetR"/>
</dbReference>
<dbReference type="OrthoDB" id="5112469at2"/>
<dbReference type="PROSITE" id="PS01081">
    <property type="entry name" value="HTH_TETR_1"/>
    <property type="match status" value="1"/>
</dbReference>
<dbReference type="InterPro" id="IPR050109">
    <property type="entry name" value="HTH-type_TetR-like_transc_reg"/>
</dbReference>
<dbReference type="GO" id="GO:0003700">
    <property type="term" value="F:DNA-binding transcription factor activity"/>
    <property type="evidence" value="ECO:0007669"/>
    <property type="project" value="TreeGrafter"/>
</dbReference>
<accession>A0A1A6BCN8</accession>
<dbReference type="InterPro" id="IPR009057">
    <property type="entry name" value="Homeodomain-like_sf"/>
</dbReference>
<evidence type="ECO:0000256" key="2">
    <source>
        <dbReference type="PROSITE-ProRule" id="PRU00335"/>
    </source>
</evidence>
<keyword evidence="1 2" id="KW-0238">DNA-binding</keyword>
<dbReference type="EMBL" id="LQOY01000185">
    <property type="protein sequence ID" value="ORV74967.1"/>
    <property type="molecule type" value="Genomic_DNA"/>
</dbReference>
<feature type="domain" description="HTH tetR-type" evidence="3">
    <location>
        <begin position="11"/>
        <end position="71"/>
    </location>
</feature>
<dbReference type="PANTHER" id="PTHR30055">
    <property type="entry name" value="HTH-TYPE TRANSCRIPTIONAL REGULATOR RUTR"/>
    <property type="match status" value="1"/>
</dbReference>
<proteinExistence type="predicted"/>
<reference evidence="4 6" key="2">
    <citation type="submission" date="2016-06" db="EMBL/GenBank/DDBJ databases">
        <authorList>
            <person name="Kjaerup R.B."/>
            <person name="Dalgaard T.S."/>
            <person name="Juul-Madsen H.R."/>
        </authorList>
    </citation>
    <scope>NUCLEOTIDE SEQUENCE [LARGE SCALE GENOMIC DNA]</scope>
    <source>
        <strain evidence="4 6">1245752.6</strain>
    </source>
</reference>
<dbReference type="RefSeq" id="WP_065135560.1">
    <property type="nucleotide sequence ID" value="NZ_JACKSU010000120.1"/>
</dbReference>
<dbReference type="Proteomes" id="UP000193928">
    <property type="component" value="Unassembled WGS sequence"/>
</dbReference>
<protein>
    <recommendedName>
        <fullName evidence="3">HTH tetR-type domain-containing protein</fullName>
    </recommendedName>
</protein>
<dbReference type="Proteomes" id="UP000093757">
    <property type="component" value="Unassembled WGS sequence"/>
</dbReference>
<dbReference type="PROSITE" id="PS50977">
    <property type="entry name" value="HTH_TETR_2"/>
    <property type="match status" value="1"/>
</dbReference>
<comment type="caution">
    <text evidence="4">The sequence shown here is derived from an EMBL/GenBank/DDBJ whole genome shotgun (WGS) entry which is preliminary data.</text>
</comment>
<sequence>MPPNRRGIPREQRLESVINAARERFEGHGYKGTSIGDIARDVGVNTGSIHWYFPSKDDLFAAVLRRIAQESKTSVDAALEAGQTPMQALVGFLTSAERYRGLHVDAHDRADESAAVADAHDQMHQWLDDLLLAVVEPQLGAGQDIGIIADTAHIMFEGLLGSTISRDRPFEEIVQFLVDMLVAAAAQSTRRSR</sequence>
<dbReference type="Pfam" id="PF00440">
    <property type="entry name" value="TetR_N"/>
    <property type="match status" value="1"/>
</dbReference>
<reference evidence="5 7" key="1">
    <citation type="submission" date="2016-01" db="EMBL/GenBank/DDBJ databases">
        <title>The new phylogeny of the genus Mycobacterium.</title>
        <authorList>
            <person name="Tarcisio F."/>
            <person name="Conor M."/>
            <person name="Antonella G."/>
            <person name="Elisabetta G."/>
            <person name="Giulia F.S."/>
            <person name="Sara T."/>
            <person name="Anna F."/>
            <person name="Clotilde B."/>
            <person name="Roberto B."/>
            <person name="Veronica D.S."/>
            <person name="Fabio R."/>
            <person name="Monica P."/>
            <person name="Olivier J."/>
            <person name="Enrico T."/>
            <person name="Nicola S."/>
        </authorList>
    </citation>
    <scope>NUCLEOTIDE SEQUENCE [LARGE SCALE GENOMIC DNA]</scope>
    <source>
        <strain evidence="5 7">DSM 44160</strain>
    </source>
</reference>
<evidence type="ECO:0000313" key="5">
    <source>
        <dbReference type="EMBL" id="ORV74967.1"/>
    </source>
</evidence>
<dbReference type="EMBL" id="MAEM01000388">
    <property type="protein sequence ID" value="OBS00093.1"/>
    <property type="molecule type" value="Genomic_DNA"/>
</dbReference>
<feature type="DNA-binding region" description="H-T-H motif" evidence="2">
    <location>
        <begin position="34"/>
        <end position="53"/>
    </location>
</feature>
<name>A0A1A6BCN8_MYCGO</name>
<evidence type="ECO:0000256" key="1">
    <source>
        <dbReference type="ARBA" id="ARBA00023125"/>
    </source>
</evidence>
<dbReference type="PANTHER" id="PTHR30055:SF219">
    <property type="entry name" value="TRANSCRIPTIONAL REGULATORY PROTEIN"/>
    <property type="match status" value="1"/>
</dbReference>
<evidence type="ECO:0000313" key="4">
    <source>
        <dbReference type="EMBL" id="OBS00093.1"/>
    </source>
</evidence>
<dbReference type="PRINTS" id="PR00455">
    <property type="entry name" value="HTHTETR"/>
</dbReference>
<gene>
    <name evidence="4" type="ORF">A9W98_26770</name>
    <name evidence="5" type="ORF">AWC08_00825</name>
</gene>
<evidence type="ECO:0000313" key="6">
    <source>
        <dbReference type="Proteomes" id="UP000093757"/>
    </source>
</evidence>
<evidence type="ECO:0000259" key="3">
    <source>
        <dbReference type="PROSITE" id="PS50977"/>
    </source>
</evidence>
<organism evidence="4 6">
    <name type="scientific">Mycobacterium gordonae</name>
    <dbReference type="NCBI Taxonomy" id="1778"/>
    <lineage>
        <taxon>Bacteria</taxon>
        <taxon>Bacillati</taxon>
        <taxon>Actinomycetota</taxon>
        <taxon>Actinomycetes</taxon>
        <taxon>Mycobacteriales</taxon>
        <taxon>Mycobacteriaceae</taxon>
        <taxon>Mycobacterium</taxon>
    </lineage>
</organism>
<dbReference type="SUPFAM" id="SSF46689">
    <property type="entry name" value="Homeodomain-like"/>
    <property type="match status" value="1"/>
</dbReference>
<evidence type="ECO:0000313" key="7">
    <source>
        <dbReference type="Proteomes" id="UP000193928"/>
    </source>
</evidence>
<dbReference type="AlphaFoldDB" id="A0A1A6BCN8"/>
<dbReference type="GO" id="GO:0000976">
    <property type="term" value="F:transcription cis-regulatory region binding"/>
    <property type="evidence" value="ECO:0007669"/>
    <property type="project" value="TreeGrafter"/>
</dbReference>